<protein>
    <submittedName>
        <fullName evidence="1">Uncharacterized protein</fullName>
    </submittedName>
</protein>
<dbReference type="EMBL" id="CAJPVJ010023855">
    <property type="protein sequence ID" value="CAG2178624.1"/>
    <property type="molecule type" value="Genomic_DNA"/>
</dbReference>
<sequence length="48" mass="5117">MESPFIAVNPGNIKMIPSVKMFVYPERQGSVCHSTGLATNQSTNSGSC</sequence>
<proteinExistence type="predicted"/>
<keyword evidence="2" id="KW-1185">Reference proteome</keyword>
<evidence type="ECO:0000313" key="1">
    <source>
        <dbReference type="EMBL" id="CAD7661488.1"/>
    </source>
</evidence>
<dbReference type="AlphaFoldDB" id="A0A7R9QWX2"/>
<name>A0A7R9QWX2_9ACAR</name>
<dbReference type="EMBL" id="OC938680">
    <property type="protein sequence ID" value="CAD7661488.1"/>
    <property type="molecule type" value="Genomic_DNA"/>
</dbReference>
<dbReference type="Proteomes" id="UP000728032">
    <property type="component" value="Unassembled WGS sequence"/>
</dbReference>
<organism evidence="1">
    <name type="scientific">Oppiella nova</name>
    <dbReference type="NCBI Taxonomy" id="334625"/>
    <lineage>
        <taxon>Eukaryota</taxon>
        <taxon>Metazoa</taxon>
        <taxon>Ecdysozoa</taxon>
        <taxon>Arthropoda</taxon>
        <taxon>Chelicerata</taxon>
        <taxon>Arachnida</taxon>
        <taxon>Acari</taxon>
        <taxon>Acariformes</taxon>
        <taxon>Sarcoptiformes</taxon>
        <taxon>Oribatida</taxon>
        <taxon>Brachypylina</taxon>
        <taxon>Oppioidea</taxon>
        <taxon>Oppiidae</taxon>
        <taxon>Oppiella</taxon>
    </lineage>
</organism>
<reference evidence="1" key="1">
    <citation type="submission" date="2020-11" db="EMBL/GenBank/DDBJ databases">
        <authorList>
            <person name="Tran Van P."/>
        </authorList>
    </citation>
    <scope>NUCLEOTIDE SEQUENCE</scope>
</reference>
<gene>
    <name evidence="1" type="ORF">ONB1V03_LOCUS18049</name>
</gene>
<accession>A0A7R9QWX2</accession>
<evidence type="ECO:0000313" key="2">
    <source>
        <dbReference type="Proteomes" id="UP000728032"/>
    </source>
</evidence>